<protein>
    <recommendedName>
        <fullName evidence="4">Cellulose-binding protein</fullName>
    </recommendedName>
</protein>
<sequence length="838" mass="90075">MSDLASTVFSVIMVGHSLFGTTGPDMLDAALSARAGEARVQAQIINGAPLKYNWDQSQTAQGIDARRVLPQAGATDLILTEAIPLANHLRWSETGVYAQAFAGLAWGSNPDAWVWVQEGWHSLNSGTGVEVPYDEGAATPWRVRLQEDLADWEGIVDALRAGRDATQVQLIPAGQALGALSDAIAAGDVPGLDDISQVFDDDIHLATVGHYFVSMVQFAALTGSDPQGLPHVVKDRFGSTVEAADAAQAAALQRIAARAVADYRGQAVSPAPAPAAAEAAPRAPPVAQSTLAPPEPAALDTPAPAPGRMGLGLAPVTDWSTQQPFLDVMKTARPWIGHLAGQFGGIEYDELVAQGHIDAEGWVTSLPRNAGSVGTLILTDLPEAAQSLAGRYVLRYKGRGVVEPKGRVANVRYAPGEVRFDFTPGPGTVEIRIQRTSASDPVRRITVVREEHLDLWARGAVFNPAFLRRLEGFDNLRFMDWMETNNSQQSAWADRPKLSDASWAHHGVPLEVMLALAGTVGADAWFNMPHLADDGYVRAFAQAVRDTLPEGRRAYVEYSNEVWNFQFEQTKWADAQARALWGQNDVGTQFYARRAAEVARIWTQVFADAPQRLVNVISTQTGWLGLEENILNAPLVVADGTPAPKEAFDAYAITGYFGGVLGLQERRDEVHGWLGESLAQAAEVAAAQGLTGQARQEAMDAARHVYANAVAGQELADGSVSGNAQDTVADLAQRVFPYHARVARDAGLDLIMYEGGSHVVGIGPQVNDERLTAFFQDFNYSAEMGALYAQLIAGWRAAGGGLFTAYADIYAPTKWGSWGALRHLDDANPRWNALVAAR</sequence>
<dbReference type="RefSeq" id="WP_212703424.1">
    <property type="nucleotide sequence ID" value="NZ_CP073581.1"/>
</dbReference>
<feature type="region of interest" description="Disordered" evidence="1">
    <location>
        <begin position="274"/>
        <end position="307"/>
    </location>
</feature>
<organism evidence="2 3">
    <name type="scientific">Sulfitobacter albidus</name>
    <dbReference type="NCBI Taxonomy" id="2829501"/>
    <lineage>
        <taxon>Bacteria</taxon>
        <taxon>Pseudomonadati</taxon>
        <taxon>Pseudomonadota</taxon>
        <taxon>Alphaproteobacteria</taxon>
        <taxon>Rhodobacterales</taxon>
        <taxon>Roseobacteraceae</taxon>
        <taxon>Sulfitobacter</taxon>
    </lineage>
</organism>
<name>A0A975JB47_9RHOB</name>
<dbReference type="EMBL" id="CP073581">
    <property type="protein sequence ID" value="QUJ75219.1"/>
    <property type="molecule type" value="Genomic_DNA"/>
</dbReference>
<dbReference type="AlphaFoldDB" id="A0A975JB47"/>
<dbReference type="InterPro" id="IPR036514">
    <property type="entry name" value="SGNH_hydro_sf"/>
</dbReference>
<feature type="compositionally biased region" description="Low complexity" evidence="1">
    <location>
        <begin position="274"/>
        <end position="287"/>
    </location>
</feature>
<accession>A0A975JB47</accession>
<dbReference type="KEGG" id="sual:KDD17_09310"/>
<evidence type="ECO:0000256" key="1">
    <source>
        <dbReference type="SAM" id="MobiDB-lite"/>
    </source>
</evidence>
<proteinExistence type="predicted"/>
<evidence type="ECO:0000313" key="2">
    <source>
        <dbReference type="EMBL" id="QUJ75219.1"/>
    </source>
</evidence>
<keyword evidence="3" id="KW-1185">Reference proteome</keyword>
<dbReference type="GO" id="GO:0016788">
    <property type="term" value="F:hydrolase activity, acting on ester bonds"/>
    <property type="evidence" value="ECO:0007669"/>
    <property type="project" value="UniProtKB-ARBA"/>
</dbReference>
<dbReference type="Proteomes" id="UP000683291">
    <property type="component" value="Chromosome 1"/>
</dbReference>
<evidence type="ECO:0008006" key="4">
    <source>
        <dbReference type="Google" id="ProtNLM"/>
    </source>
</evidence>
<gene>
    <name evidence="2" type="ORF">KDD17_09310</name>
</gene>
<dbReference type="Gene3D" id="3.40.50.1110">
    <property type="entry name" value="SGNH hydrolase"/>
    <property type="match status" value="1"/>
</dbReference>
<evidence type="ECO:0000313" key="3">
    <source>
        <dbReference type="Proteomes" id="UP000683291"/>
    </source>
</evidence>
<reference evidence="2" key="1">
    <citation type="submission" date="2021-04" db="EMBL/GenBank/DDBJ databases">
        <title>Complete genome sequence for Sulfitobacter sp. strain JK7-1.</title>
        <authorList>
            <person name="Park S.-J."/>
        </authorList>
    </citation>
    <scope>NUCLEOTIDE SEQUENCE</scope>
    <source>
        <strain evidence="2">JK7-1</strain>
    </source>
</reference>